<keyword evidence="4 6" id="KW-1133">Transmembrane helix</keyword>
<dbReference type="STRING" id="573321.SAMN04488505_10432"/>
<evidence type="ECO:0000256" key="4">
    <source>
        <dbReference type="ARBA" id="ARBA00022989"/>
    </source>
</evidence>
<dbReference type="PANTHER" id="PTHR32322:SF2">
    <property type="entry name" value="EAMA DOMAIN-CONTAINING PROTEIN"/>
    <property type="match status" value="1"/>
</dbReference>
<keyword evidence="5 6" id="KW-0472">Membrane</keyword>
<dbReference type="SUPFAM" id="SSF103481">
    <property type="entry name" value="Multidrug resistance efflux transporter EmrE"/>
    <property type="match status" value="2"/>
</dbReference>
<evidence type="ECO:0000256" key="2">
    <source>
        <dbReference type="ARBA" id="ARBA00007362"/>
    </source>
</evidence>
<feature type="transmembrane region" description="Helical" evidence="6">
    <location>
        <begin position="222"/>
        <end position="239"/>
    </location>
</feature>
<accession>A0A1H7XCT9</accession>
<feature type="transmembrane region" description="Helical" evidence="6">
    <location>
        <begin position="154"/>
        <end position="176"/>
    </location>
</feature>
<protein>
    <submittedName>
        <fullName evidence="8">Permease of the drug/metabolite transporter (DMT) superfamily</fullName>
    </submittedName>
</protein>
<evidence type="ECO:0000259" key="7">
    <source>
        <dbReference type="Pfam" id="PF00892"/>
    </source>
</evidence>
<feature type="domain" description="EamA" evidence="7">
    <location>
        <begin position="156"/>
        <end position="291"/>
    </location>
</feature>
<sequence length="305" mass="33712">MTQSKHTKAYLALVIVSIFWGTTYLASRIGVRHMHGLMLSGLRQSVAGVLLVSFFLLKGYKLPGKAVLSRLFMIGMMMLVGANGLLTWAMKYIPSGLGAIIAATVPIWMTIFSFFLVQQKNRVSPLLIAGMIIGFIGVAGIFSDYLGDLMNPDFRFGIILVLISCLSWSMGSVLTAKWALEVNYLYGAGFEMLFSGIVMLVITLVTGEFRHAEFTGELWDSLIYLIFFGSILGYSAYVYTLNNLPPSLASVYAYINPIVAVLLGWLILNEQLNWITALSCLVTLTGVYMVNTAVNKSKEQRYELS</sequence>
<dbReference type="Proteomes" id="UP000198984">
    <property type="component" value="Unassembled WGS sequence"/>
</dbReference>
<dbReference type="PANTHER" id="PTHR32322">
    <property type="entry name" value="INNER MEMBRANE TRANSPORTER"/>
    <property type="match status" value="1"/>
</dbReference>
<evidence type="ECO:0000256" key="6">
    <source>
        <dbReference type="SAM" id="Phobius"/>
    </source>
</evidence>
<dbReference type="Gene3D" id="1.10.3730.20">
    <property type="match status" value="1"/>
</dbReference>
<dbReference type="InterPro" id="IPR037185">
    <property type="entry name" value="EmrE-like"/>
</dbReference>
<feature type="transmembrane region" description="Helical" evidence="6">
    <location>
        <begin position="9"/>
        <end position="31"/>
    </location>
</feature>
<proteinExistence type="inferred from homology"/>
<comment type="subcellular location">
    <subcellularLocation>
        <location evidence="1">Membrane</location>
        <topology evidence="1">Multi-pass membrane protein</topology>
    </subcellularLocation>
</comment>
<feature type="transmembrane region" description="Helical" evidence="6">
    <location>
        <begin position="37"/>
        <end position="57"/>
    </location>
</feature>
<dbReference type="InterPro" id="IPR050638">
    <property type="entry name" value="AA-Vitamin_Transporters"/>
</dbReference>
<keyword evidence="3 6" id="KW-0812">Transmembrane</keyword>
<reference evidence="8 9" key="1">
    <citation type="submission" date="2016-10" db="EMBL/GenBank/DDBJ databases">
        <authorList>
            <person name="de Groot N.N."/>
        </authorList>
    </citation>
    <scope>NUCLEOTIDE SEQUENCE [LARGE SCALE GENOMIC DNA]</scope>
    <source>
        <strain evidence="8 9">DSM 21039</strain>
    </source>
</reference>
<feature type="transmembrane region" description="Helical" evidence="6">
    <location>
        <begin position="69"/>
        <end position="90"/>
    </location>
</feature>
<feature type="transmembrane region" description="Helical" evidence="6">
    <location>
        <begin position="123"/>
        <end position="142"/>
    </location>
</feature>
<feature type="domain" description="EamA" evidence="7">
    <location>
        <begin position="8"/>
        <end position="142"/>
    </location>
</feature>
<evidence type="ECO:0000256" key="5">
    <source>
        <dbReference type="ARBA" id="ARBA00023136"/>
    </source>
</evidence>
<dbReference type="Pfam" id="PF00892">
    <property type="entry name" value="EamA"/>
    <property type="match status" value="2"/>
</dbReference>
<organism evidence="8 9">
    <name type="scientific">Chitinophaga rupis</name>
    <dbReference type="NCBI Taxonomy" id="573321"/>
    <lineage>
        <taxon>Bacteria</taxon>
        <taxon>Pseudomonadati</taxon>
        <taxon>Bacteroidota</taxon>
        <taxon>Chitinophagia</taxon>
        <taxon>Chitinophagales</taxon>
        <taxon>Chitinophagaceae</taxon>
        <taxon>Chitinophaga</taxon>
    </lineage>
</organism>
<dbReference type="GO" id="GO:0016020">
    <property type="term" value="C:membrane"/>
    <property type="evidence" value="ECO:0007669"/>
    <property type="project" value="UniProtKB-SubCell"/>
</dbReference>
<keyword evidence="9" id="KW-1185">Reference proteome</keyword>
<dbReference type="RefSeq" id="WP_089914362.1">
    <property type="nucleotide sequence ID" value="NZ_FOBB01000004.1"/>
</dbReference>
<evidence type="ECO:0000313" key="9">
    <source>
        <dbReference type="Proteomes" id="UP000198984"/>
    </source>
</evidence>
<name>A0A1H7XCT9_9BACT</name>
<evidence type="ECO:0000256" key="1">
    <source>
        <dbReference type="ARBA" id="ARBA00004141"/>
    </source>
</evidence>
<evidence type="ECO:0000256" key="3">
    <source>
        <dbReference type="ARBA" id="ARBA00022692"/>
    </source>
</evidence>
<dbReference type="InterPro" id="IPR000620">
    <property type="entry name" value="EamA_dom"/>
</dbReference>
<gene>
    <name evidence="8" type="ORF">SAMN04488505_10432</name>
</gene>
<dbReference type="EMBL" id="FOBB01000004">
    <property type="protein sequence ID" value="SEM31503.1"/>
    <property type="molecule type" value="Genomic_DNA"/>
</dbReference>
<comment type="similarity">
    <text evidence="2">Belongs to the EamA transporter family.</text>
</comment>
<feature type="transmembrane region" description="Helical" evidence="6">
    <location>
        <begin position="251"/>
        <end position="268"/>
    </location>
</feature>
<dbReference type="OrthoDB" id="9812547at2"/>
<feature type="transmembrane region" description="Helical" evidence="6">
    <location>
        <begin position="183"/>
        <end position="202"/>
    </location>
</feature>
<feature type="transmembrane region" description="Helical" evidence="6">
    <location>
        <begin position="274"/>
        <end position="294"/>
    </location>
</feature>
<feature type="transmembrane region" description="Helical" evidence="6">
    <location>
        <begin position="96"/>
        <end position="116"/>
    </location>
</feature>
<evidence type="ECO:0000313" key="8">
    <source>
        <dbReference type="EMBL" id="SEM31503.1"/>
    </source>
</evidence>
<dbReference type="AlphaFoldDB" id="A0A1H7XCT9"/>